<accession>A0ABY8N706</accession>
<gene>
    <name evidence="1" type="ORF">MG292_02590</name>
</gene>
<proteinExistence type="predicted"/>
<reference evidence="1 2" key="1">
    <citation type="submission" date="2022-02" db="EMBL/GenBank/DDBJ databases">
        <authorList>
            <person name="Cha I.-T."/>
            <person name="Lee K.-E."/>
            <person name="Park S.-J."/>
        </authorList>
    </citation>
    <scope>NUCLEOTIDE SEQUENCE [LARGE SCALE GENOMIC DNA]</scope>
    <source>
        <strain evidence="1 2">K3R-10</strain>
    </source>
</reference>
<dbReference type="RefSeq" id="WP_264534251.1">
    <property type="nucleotide sequence ID" value="NZ_CP092332.1"/>
</dbReference>
<evidence type="ECO:0000313" key="2">
    <source>
        <dbReference type="Proteomes" id="UP001232117"/>
    </source>
</evidence>
<keyword evidence="2" id="KW-1185">Reference proteome</keyword>
<reference evidence="1 2" key="2">
    <citation type="submission" date="2023-06" db="EMBL/GenBank/DDBJ databases">
        <title>Complete Genome Sequence of Flavobacterium keumense K3R-10.</title>
        <authorList>
            <person name="Jeong H."/>
            <person name="Jhang S.Y."/>
            <person name="Kim J.N."/>
        </authorList>
    </citation>
    <scope>NUCLEOTIDE SEQUENCE [LARGE SCALE GENOMIC DNA]</scope>
    <source>
        <strain evidence="1 2">K3R-10</strain>
    </source>
</reference>
<name>A0ABY8N706_9FLAO</name>
<dbReference type="EMBL" id="CP092332">
    <property type="protein sequence ID" value="WGK95136.1"/>
    <property type="molecule type" value="Genomic_DNA"/>
</dbReference>
<dbReference type="Proteomes" id="UP001232117">
    <property type="component" value="Chromosome"/>
</dbReference>
<evidence type="ECO:0000313" key="1">
    <source>
        <dbReference type="EMBL" id="WGK95136.1"/>
    </source>
</evidence>
<organism evidence="1 2">
    <name type="scientific">Flavobacterium keumense</name>
    <dbReference type="NCBI Taxonomy" id="1306518"/>
    <lineage>
        <taxon>Bacteria</taxon>
        <taxon>Pseudomonadati</taxon>
        <taxon>Bacteroidota</taxon>
        <taxon>Flavobacteriia</taxon>
        <taxon>Flavobacteriales</taxon>
        <taxon>Flavobacteriaceae</taxon>
        <taxon>Flavobacterium</taxon>
    </lineage>
</organism>
<protein>
    <submittedName>
        <fullName evidence="1">Uncharacterized protein</fullName>
    </submittedName>
</protein>
<sequence>MENKYIFTVFYQNNKFLSHSNLYGHDICIVCEEDDRPPNCLFTSPHLSSLINPEEIWARALTLMSLYNGVANLYCTINDDYDDTSNQKLVKMFIWDKFIDITPQNKFDIAQSYPFDDELVLDTKFLSVKNRFAYLINLSKTENDILHILLQLGNGLEWINLYSIFDSLRTYSKKINKNHFKNILADSGYSETDIHAFTGTVNNYGILGVKARHGELGIGMPQKTLNLKESQILILSICKSYMKLTYSVE</sequence>